<dbReference type="Proteomes" id="UP001472866">
    <property type="component" value="Chromosome 03"/>
</dbReference>
<dbReference type="InterPro" id="IPR002423">
    <property type="entry name" value="Cpn60/GroEL/TCP-1"/>
</dbReference>
<proteinExistence type="inferred from homology"/>
<dbReference type="EMBL" id="CP151503">
    <property type="protein sequence ID" value="WZN60646.1"/>
    <property type="molecule type" value="Genomic_DNA"/>
</dbReference>
<accession>A0AAX4P4B3</accession>
<keyword evidence="3" id="KW-0963">Cytoplasm</keyword>
<evidence type="ECO:0000256" key="5">
    <source>
        <dbReference type="ARBA" id="ARBA00022840"/>
    </source>
</evidence>
<keyword evidence="6 8" id="KW-0143">Chaperone</keyword>
<evidence type="ECO:0000256" key="8">
    <source>
        <dbReference type="RuleBase" id="RU004187"/>
    </source>
</evidence>
<dbReference type="Gene3D" id="3.50.7.10">
    <property type="entry name" value="GroEL"/>
    <property type="match status" value="1"/>
</dbReference>
<dbReference type="GO" id="GO:0016887">
    <property type="term" value="F:ATP hydrolysis activity"/>
    <property type="evidence" value="ECO:0007669"/>
    <property type="project" value="InterPro"/>
</dbReference>
<keyword evidence="5 8" id="KW-0067">ATP-binding</keyword>
<evidence type="ECO:0000256" key="7">
    <source>
        <dbReference type="ARBA" id="ARBA00024677"/>
    </source>
</evidence>
<dbReference type="SUPFAM" id="SSF52029">
    <property type="entry name" value="GroEL apical domain-like"/>
    <property type="match status" value="1"/>
</dbReference>
<dbReference type="PANTHER" id="PTHR11353">
    <property type="entry name" value="CHAPERONIN"/>
    <property type="match status" value="1"/>
</dbReference>
<dbReference type="InterPro" id="IPR017998">
    <property type="entry name" value="Chaperone_TCP-1"/>
</dbReference>
<evidence type="ECO:0000256" key="3">
    <source>
        <dbReference type="ARBA" id="ARBA00022490"/>
    </source>
</evidence>
<evidence type="ECO:0000256" key="6">
    <source>
        <dbReference type="ARBA" id="ARBA00023186"/>
    </source>
</evidence>
<name>A0AAX4P4B3_9CHLO</name>
<dbReference type="InterPro" id="IPR027409">
    <property type="entry name" value="GroEL-like_apical_dom_sf"/>
</dbReference>
<dbReference type="PROSITE" id="PS00750">
    <property type="entry name" value="TCP1_1"/>
    <property type="match status" value="1"/>
</dbReference>
<reference evidence="9 10" key="1">
    <citation type="submission" date="2024-03" db="EMBL/GenBank/DDBJ databases">
        <title>Complete genome sequence of the green alga Chloropicon roscoffensis RCC1871.</title>
        <authorList>
            <person name="Lemieux C."/>
            <person name="Pombert J.-F."/>
            <person name="Otis C."/>
            <person name="Turmel M."/>
        </authorList>
    </citation>
    <scope>NUCLEOTIDE SEQUENCE [LARGE SCALE GENOMIC DNA]</scope>
    <source>
        <strain evidence="9 10">RCC1871</strain>
    </source>
</reference>
<comment type="subcellular location">
    <subcellularLocation>
        <location evidence="1">Cytoplasm</location>
    </subcellularLocation>
</comment>
<sequence>MAAAVKQVNAHAETMGSQAALFMNINAAKGLLEVMRTNLGPRGTIKMLVGGAGDIKLTKDGNVLLREMQIQNPTAVMIARTAVAQDDITGDGTTTTVLMIGELLKQAEKYLNEGLHPRVLVEGFEIAKKAALAYIDTVKKPIDSSDREQLRCVAYTSLRTKLQEQIANQLTDNVTDAVLTIRVPNEPLDLHMVEIMHMKHKMATDTRLVNGLVLDHGARHPDMKKYNENCFILTCNISLEYEKSEVNSGFFYSSADQREKMVAAERMYTDERVHKIIDLKNKVCGDDPNKSFVVINQKGIDPLSLDLLVQNGIVGLRRAKKRNMERLILACGGVAVNSVEELTPESLGYADKVYEHVIGEDKYTFVEGVKNPHSCTLLIKGPHDHTIAQVKEAIRDGLRAIKNTLDDGHVIPGAGAFEVGLHTHLKNEVVKTVEGRARLGVEAFAEALLIVPKTLASNSGNDPQEALISLQNEHEKGSMLGFDVETGEPTDPTLSGIYDNLIVKKQIIQSSPIVASQLLLVDEVIRAGRNMRPR</sequence>
<dbReference type="GO" id="GO:0051082">
    <property type="term" value="F:unfolded protein binding"/>
    <property type="evidence" value="ECO:0007669"/>
    <property type="project" value="InterPro"/>
</dbReference>
<dbReference type="PROSITE" id="PS00751">
    <property type="entry name" value="TCP1_2"/>
    <property type="match status" value="1"/>
</dbReference>
<organism evidence="9 10">
    <name type="scientific">Chloropicon roscoffensis</name>
    <dbReference type="NCBI Taxonomy" id="1461544"/>
    <lineage>
        <taxon>Eukaryota</taxon>
        <taxon>Viridiplantae</taxon>
        <taxon>Chlorophyta</taxon>
        <taxon>Chloropicophyceae</taxon>
        <taxon>Chloropicales</taxon>
        <taxon>Chloropicaceae</taxon>
        <taxon>Chloropicon</taxon>
    </lineage>
</organism>
<evidence type="ECO:0000256" key="2">
    <source>
        <dbReference type="ARBA" id="ARBA00008020"/>
    </source>
</evidence>
<dbReference type="SUPFAM" id="SSF48592">
    <property type="entry name" value="GroEL equatorial domain-like"/>
    <property type="match status" value="1"/>
</dbReference>
<dbReference type="GO" id="GO:0005737">
    <property type="term" value="C:cytoplasm"/>
    <property type="evidence" value="ECO:0007669"/>
    <property type="project" value="UniProtKB-SubCell"/>
</dbReference>
<dbReference type="Gene3D" id="1.10.560.10">
    <property type="entry name" value="GroEL-like equatorial domain"/>
    <property type="match status" value="1"/>
</dbReference>
<keyword evidence="10" id="KW-1185">Reference proteome</keyword>
<dbReference type="PROSITE" id="PS00995">
    <property type="entry name" value="TCP1_3"/>
    <property type="match status" value="1"/>
</dbReference>
<dbReference type="FunFam" id="3.30.260.10:FF:000017">
    <property type="entry name" value="T-complex protein 1 subunit zeta"/>
    <property type="match status" value="1"/>
</dbReference>
<dbReference type="PRINTS" id="PR00304">
    <property type="entry name" value="TCOMPLEXTCP1"/>
</dbReference>
<dbReference type="InterPro" id="IPR027410">
    <property type="entry name" value="TCP-1-like_intermed_sf"/>
</dbReference>
<dbReference type="GO" id="GO:0005524">
    <property type="term" value="F:ATP binding"/>
    <property type="evidence" value="ECO:0007669"/>
    <property type="project" value="UniProtKB-KW"/>
</dbReference>
<dbReference type="Pfam" id="PF00118">
    <property type="entry name" value="Cpn60_TCP1"/>
    <property type="match status" value="1"/>
</dbReference>
<dbReference type="InterPro" id="IPR012722">
    <property type="entry name" value="Chap_CCT_zeta"/>
</dbReference>
<dbReference type="CDD" id="cd03342">
    <property type="entry name" value="TCP1_zeta"/>
    <property type="match status" value="1"/>
</dbReference>
<dbReference type="SUPFAM" id="SSF54849">
    <property type="entry name" value="GroEL-intermediate domain like"/>
    <property type="match status" value="1"/>
</dbReference>
<dbReference type="NCBIfam" id="TIGR02347">
    <property type="entry name" value="chap_CCT_zeta"/>
    <property type="match status" value="1"/>
</dbReference>
<dbReference type="FunFam" id="1.10.560.10:FF:000058">
    <property type="entry name" value="T-complex protein 1 subunit zeta"/>
    <property type="match status" value="1"/>
</dbReference>
<dbReference type="InterPro" id="IPR002194">
    <property type="entry name" value="Chaperonin_TCP-1_CS"/>
</dbReference>
<dbReference type="FunFam" id="3.50.7.10:FF:000004">
    <property type="entry name" value="T-complex protein 1 subunit zeta"/>
    <property type="match status" value="1"/>
</dbReference>
<dbReference type="InterPro" id="IPR053374">
    <property type="entry name" value="TCP-1_chaperonin"/>
</dbReference>
<comment type="function">
    <text evidence="7">Molecular chaperone; assists the folding of proteins upon ATP hydrolysis. Known to play a role, in vitro, in the folding of actin and tubulin.</text>
</comment>
<dbReference type="GO" id="GO:0140662">
    <property type="term" value="F:ATP-dependent protein folding chaperone"/>
    <property type="evidence" value="ECO:0007669"/>
    <property type="project" value="InterPro"/>
</dbReference>
<dbReference type="InterPro" id="IPR027413">
    <property type="entry name" value="GROEL-like_equatorial_sf"/>
</dbReference>
<dbReference type="NCBIfam" id="NF041083">
    <property type="entry name" value="thermosome_beta"/>
    <property type="match status" value="1"/>
</dbReference>
<dbReference type="Gene3D" id="3.30.260.10">
    <property type="entry name" value="TCP-1-like chaperonin intermediate domain"/>
    <property type="match status" value="1"/>
</dbReference>
<comment type="similarity">
    <text evidence="2 8">Belongs to the TCP-1 chaperonin family.</text>
</comment>
<keyword evidence="4 8" id="KW-0547">Nucleotide-binding</keyword>
<gene>
    <name evidence="9" type="ORF">HKI87_03g21800</name>
</gene>
<evidence type="ECO:0000313" key="9">
    <source>
        <dbReference type="EMBL" id="WZN60646.1"/>
    </source>
</evidence>
<dbReference type="AlphaFoldDB" id="A0AAX4P4B3"/>
<evidence type="ECO:0000313" key="10">
    <source>
        <dbReference type="Proteomes" id="UP001472866"/>
    </source>
</evidence>
<evidence type="ECO:0000256" key="1">
    <source>
        <dbReference type="ARBA" id="ARBA00004496"/>
    </source>
</evidence>
<evidence type="ECO:0000256" key="4">
    <source>
        <dbReference type="ARBA" id="ARBA00022741"/>
    </source>
</evidence>
<protein>
    <submittedName>
        <fullName evidence="9">Subunit zeta of t-complex protein 1</fullName>
    </submittedName>
</protein>